<dbReference type="PROSITE" id="PS50157">
    <property type="entry name" value="ZINC_FINGER_C2H2_2"/>
    <property type="match status" value="6"/>
</dbReference>
<keyword evidence="15" id="KW-1185">Reference proteome</keyword>
<gene>
    <name evidence="14" type="ORF">SKAU_G00133410</name>
</gene>
<dbReference type="InterPro" id="IPR013087">
    <property type="entry name" value="Znf_C2H2_type"/>
</dbReference>
<evidence type="ECO:0000256" key="4">
    <source>
        <dbReference type="ARBA" id="ARBA00022723"/>
    </source>
</evidence>
<protein>
    <recommendedName>
        <fullName evidence="10">Wilms tumor protein homolog</fullName>
    </recommendedName>
</protein>
<dbReference type="Pfam" id="PF00096">
    <property type="entry name" value="zf-C2H2"/>
    <property type="match status" value="2"/>
</dbReference>
<accession>A0A9Q1FQV0</accession>
<comment type="subcellular location">
    <subcellularLocation>
        <location evidence="1">Nucleus</location>
        <location evidence="1">Nucleolus</location>
    </subcellularLocation>
    <subcellularLocation>
        <location evidence="2">Nucleus</location>
        <location evidence="2">Nucleoplasm</location>
    </subcellularLocation>
</comment>
<evidence type="ECO:0000256" key="2">
    <source>
        <dbReference type="ARBA" id="ARBA00004642"/>
    </source>
</evidence>
<feature type="compositionally biased region" description="Basic residues" evidence="12">
    <location>
        <begin position="287"/>
        <end position="304"/>
    </location>
</feature>
<evidence type="ECO:0000256" key="1">
    <source>
        <dbReference type="ARBA" id="ARBA00004604"/>
    </source>
</evidence>
<keyword evidence="3" id="KW-1017">Isopeptide bond</keyword>
<keyword evidence="4" id="KW-0479">Metal-binding</keyword>
<evidence type="ECO:0000256" key="5">
    <source>
        <dbReference type="ARBA" id="ARBA00022737"/>
    </source>
</evidence>
<dbReference type="Gene3D" id="3.30.160.60">
    <property type="entry name" value="Classic Zinc Finger"/>
    <property type="match status" value="6"/>
</dbReference>
<evidence type="ECO:0000259" key="13">
    <source>
        <dbReference type="PROSITE" id="PS50157"/>
    </source>
</evidence>
<comment type="caution">
    <text evidence="14">The sequence shown here is derived from an EMBL/GenBank/DDBJ whole genome shotgun (WGS) entry which is preliminary data.</text>
</comment>
<evidence type="ECO:0000256" key="11">
    <source>
        <dbReference type="PROSITE-ProRule" id="PRU00042"/>
    </source>
</evidence>
<dbReference type="InterPro" id="IPR036236">
    <property type="entry name" value="Znf_C2H2_sf"/>
</dbReference>
<evidence type="ECO:0000256" key="6">
    <source>
        <dbReference type="ARBA" id="ARBA00022771"/>
    </source>
</evidence>
<dbReference type="Pfam" id="PF22110">
    <property type="entry name" value="TFIIIA_zf-C2H2"/>
    <property type="match status" value="1"/>
</dbReference>
<evidence type="ECO:0000256" key="12">
    <source>
        <dbReference type="SAM" id="MobiDB-lite"/>
    </source>
</evidence>
<dbReference type="InterPro" id="IPR051061">
    <property type="entry name" value="Zinc_finger_trans_reg"/>
</dbReference>
<keyword evidence="9" id="KW-0694">RNA-binding</keyword>
<dbReference type="GO" id="GO:0005730">
    <property type="term" value="C:nucleolus"/>
    <property type="evidence" value="ECO:0007669"/>
    <property type="project" value="UniProtKB-SubCell"/>
</dbReference>
<organism evidence="14 15">
    <name type="scientific">Synaphobranchus kaupii</name>
    <name type="common">Kaup's arrowtooth eel</name>
    <dbReference type="NCBI Taxonomy" id="118154"/>
    <lineage>
        <taxon>Eukaryota</taxon>
        <taxon>Metazoa</taxon>
        <taxon>Chordata</taxon>
        <taxon>Craniata</taxon>
        <taxon>Vertebrata</taxon>
        <taxon>Euteleostomi</taxon>
        <taxon>Actinopterygii</taxon>
        <taxon>Neopterygii</taxon>
        <taxon>Teleostei</taxon>
        <taxon>Anguilliformes</taxon>
        <taxon>Synaphobranchidae</taxon>
        <taxon>Synaphobranchus</taxon>
    </lineage>
</organism>
<feature type="domain" description="C2H2-type" evidence="13">
    <location>
        <begin position="48"/>
        <end position="77"/>
    </location>
</feature>
<feature type="domain" description="C2H2-type" evidence="13">
    <location>
        <begin position="78"/>
        <end position="108"/>
    </location>
</feature>
<keyword evidence="8" id="KW-0832">Ubl conjugation</keyword>
<dbReference type="GO" id="GO:0008270">
    <property type="term" value="F:zinc ion binding"/>
    <property type="evidence" value="ECO:0007669"/>
    <property type="project" value="UniProtKB-KW"/>
</dbReference>
<dbReference type="FunFam" id="3.30.160.60:FF:000063">
    <property type="entry name" value="Wilms tumor 1-KTS isoform"/>
    <property type="match status" value="1"/>
</dbReference>
<feature type="domain" description="C2H2-type" evidence="13">
    <location>
        <begin position="256"/>
        <end position="280"/>
    </location>
</feature>
<evidence type="ECO:0000256" key="7">
    <source>
        <dbReference type="ARBA" id="ARBA00022833"/>
    </source>
</evidence>
<dbReference type="PANTHER" id="PTHR46179">
    <property type="entry name" value="ZINC FINGER PROTEIN"/>
    <property type="match status" value="1"/>
</dbReference>
<evidence type="ECO:0000256" key="9">
    <source>
        <dbReference type="ARBA" id="ARBA00022884"/>
    </source>
</evidence>
<dbReference type="OrthoDB" id="2687452at2759"/>
<dbReference type="GO" id="GO:0006357">
    <property type="term" value="P:regulation of transcription by RNA polymerase II"/>
    <property type="evidence" value="ECO:0007669"/>
    <property type="project" value="TreeGrafter"/>
</dbReference>
<dbReference type="PROSITE" id="PS00028">
    <property type="entry name" value="ZINC_FINGER_C2H2_1"/>
    <property type="match status" value="7"/>
</dbReference>
<sequence>MDSSNYAKTDAIPRVQLFNCVHPDCAATFVREWRLKEHETIHTGARPLQCQEEGCSRRFSRKSHLTRHKRGHRGEKTFRCTYLTCARIFSNADKLKRHVRYNHNDKDKYFKCHFQDCTLTFRKRKAYKIHLGTHGITSNFKCMKEGCGAKFETPVAFRAHEKTHAGYPCPQPSCQVVARTWSKLQKHLLEHPRVTRKCEQCQKEFNKRAALRCHKRTHALQKPVLLCPSNGCQAYFTTTFNLQHHIRKVHLQLLKYHCYYPDCTRTFAMQESLNRHILHHGPDGGRVKQKRQRSNKNWQKRLERRHQPPLVEDDLRRLFTQQMRFSRRGKLEADLSSLFNERKIPRHVDPEVNLRELFSLKPPRLLQPKPEDPLLMC</sequence>
<dbReference type="SUPFAM" id="SSF57667">
    <property type="entry name" value="beta-beta-alpha zinc fingers"/>
    <property type="match status" value="5"/>
</dbReference>
<dbReference type="GO" id="GO:0005654">
    <property type="term" value="C:nucleoplasm"/>
    <property type="evidence" value="ECO:0007669"/>
    <property type="project" value="UniProtKB-SubCell"/>
</dbReference>
<evidence type="ECO:0000256" key="3">
    <source>
        <dbReference type="ARBA" id="ARBA00022499"/>
    </source>
</evidence>
<keyword evidence="7" id="KW-0862">Zinc</keyword>
<name>A0A9Q1FQV0_SYNKA</name>
<evidence type="ECO:0000256" key="10">
    <source>
        <dbReference type="ARBA" id="ARBA00069242"/>
    </source>
</evidence>
<dbReference type="Proteomes" id="UP001152622">
    <property type="component" value="Chromosome 4"/>
</dbReference>
<keyword evidence="6 11" id="KW-0863">Zinc-finger</keyword>
<evidence type="ECO:0000313" key="14">
    <source>
        <dbReference type="EMBL" id="KAJ8364510.1"/>
    </source>
</evidence>
<evidence type="ECO:0000256" key="8">
    <source>
        <dbReference type="ARBA" id="ARBA00022843"/>
    </source>
</evidence>
<dbReference type="InterPro" id="IPR054599">
    <property type="entry name" value="TFIIIA_Zfn-C2H2"/>
</dbReference>
<dbReference type="SMART" id="SM00355">
    <property type="entry name" value="ZnF_C2H2"/>
    <property type="match status" value="9"/>
</dbReference>
<keyword evidence="5" id="KW-0677">Repeat</keyword>
<reference evidence="14" key="1">
    <citation type="journal article" date="2023" name="Science">
        <title>Genome structures resolve the early diversification of teleost fishes.</title>
        <authorList>
            <person name="Parey E."/>
            <person name="Louis A."/>
            <person name="Montfort J."/>
            <person name="Bouchez O."/>
            <person name="Roques C."/>
            <person name="Iampietro C."/>
            <person name="Lluch J."/>
            <person name="Castinel A."/>
            <person name="Donnadieu C."/>
            <person name="Desvignes T."/>
            <person name="Floi Bucao C."/>
            <person name="Jouanno E."/>
            <person name="Wen M."/>
            <person name="Mejri S."/>
            <person name="Dirks R."/>
            <person name="Jansen H."/>
            <person name="Henkel C."/>
            <person name="Chen W.J."/>
            <person name="Zahm M."/>
            <person name="Cabau C."/>
            <person name="Klopp C."/>
            <person name="Thompson A.W."/>
            <person name="Robinson-Rechavi M."/>
            <person name="Braasch I."/>
            <person name="Lecointre G."/>
            <person name="Bobe J."/>
            <person name="Postlethwait J.H."/>
            <person name="Berthelot C."/>
            <person name="Roest Crollius H."/>
            <person name="Guiguen Y."/>
        </authorList>
    </citation>
    <scope>NUCLEOTIDE SEQUENCE</scope>
    <source>
        <strain evidence="14">WJC10195</strain>
    </source>
</reference>
<dbReference type="EMBL" id="JAINUF010000004">
    <property type="protein sequence ID" value="KAJ8364510.1"/>
    <property type="molecule type" value="Genomic_DNA"/>
</dbReference>
<dbReference type="AlphaFoldDB" id="A0A9Q1FQV0"/>
<feature type="domain" description="C2H2-type" evidence="13">
    <location>
        <begin position="196"/>
        <end position="223"/>
    </location>
</feature>
<dbReference type="GO" id="GO:0003723">
    <property type="term" value="F:RNA binding"/>
    <property type="evidence" value="ECO:0007669"/>
    <property type="project" value="UniProtKB-KW"/>
</dbReference>
<dbReference type="PANTHER" id="PTHR46179:SF28">
    <property type="entry name" value="SI:DKEY-208K4.2 PROTEIN"/>
    <property type="match status" value="1"/>
</dbReference>
<feature type="domain" description="C2H2-type" evidence="13">
    <location>
        <begin position="18"/>
        <end position="47"/>
    </location>
</feature>
<proteinExistence type="predicted"/>
<feature type="domain" description="C2H2-type" evidence="13">
    <location>
        <begin position="140"/>
        <end position="166"/>
    </location>
</feature>
<feature type="region of interest" description="Disordered" evidence="12">
    <location>
        <begin position="279"/>
        <end position="306"/>
    </location>
</feature>
<evidence type="ECO:0000313" key="15">
    <source>
        <dbReference type="Proteomes" id="UP001152622"/>
    </source>
</evidence>